<dbReference type="EMBL" id="BAAANQ010000001">
    <property type="protein sequence ID" value="GAA2041991.1"/>
    <property type="molecule type" value="Genomic_DNA"/>
</dbReference>
<organism evidence="1 2">
    <name type="scientific">Streptomyces cheonanensis</name>
    <dbReference type="NCBI Taxonomy" id="312720"/>
    <lineage>
        <taxon>Bacteria</taxon>
        <taxon>Bacillati</taxon>
        <taxon>Actinomycetota</taxon>
        <taxon>Actinomycetes</taxon>
        <taxon>Kitasatosporales</taxon>
        <taxon>Streptomycetaceae</taxon>
        <taxon>Streptomyces</taxon>
    </lineage>
</organism>
<comment type="caution">
    <text evidence="1">The sequence shown here is derived from an EMBL/GenBank/DDBJ whole genome shotgun (WGS) entry which is preliminary data.</text>
</comment>
<reference evidence="1 2" key="1">
    <citation type="journal article" date="2019" name="Int. J. Syst. Evol. Microbiol.">
        <title>The Global Catalogue of Microorganisms (GCM) 10K type strain sequencing project: providing services to taxonomists for standard genome sequencing and annotation.</title>
        <authorList>
            <consortium name="The Broad Institute Genomics Platform"/>
            <consortium name="The Broad Institute Genome Sequencing Center for Infectious Disease"/>
            <person name="Wu L."/>
            <person name="Ma J."/>
        </authorList>
    </citation>
    <scope>NUCLEOTIDE SEQUENCE [LARGE SCALE GENOMIC DNA]</scope>
    <source>
        <strain evidence="1 2">JCM 14549</strain>
    </source>
</reference>
<evidence type="ECO:0000313" key="1">
    <source>
        <dbReference type="EMBL" id="GAA2041991.1"/>
    </source>
</evidence>
<protein>
    <recommendedName>
        <fullName evidence="3">Chromosome partition protein Smc</fullName>
    </recommendedName>
</protein>
<name>A0ABN2UQV5_9ACTN</name>
<evidence type="ECO:0000313" key="2">
    <source>
        <dbReference type="Proteomes" id="UP001403094"/>
    </source>
</evidence>
<proteinExistence type="predicted"/>
<sequence length="454" mass="49684">MEWGECTVRATRTAKELAGIALLPLALLPAVALALPGAFSGGGVRRWGRGRVEDLRAEAQAAQDETAAAFYELDTAQRELRITVETITAAADDSRQAGRVAHDFAAFGERIDQVSHEYIRTVDVHDLDSENLDAGAASRARHDFVRVRDELRRAKTDLDTFGQSLAPLLERAENQLRQVAPAVESAKRALLEATTALDAVREARLAADQLAAALAALGPELRLLNEGPAQHGIQPTVRRAEDVRRRAEAITAEAEQLPRRAAGIDKRLSSLRTRAQAITTRAGQVEPVLSELRRRFSAACWQDLQRVPEQAAASVRQAESALGEARRARDEQRWDDATARLAEVQTLLGRTDEAVSAAGERLRRLNEVSFDPSKEADRARFAIRDGQRLAMSGRQIPDPRHAGPLDAAVERLDRAVAALEAGGRNPDYWLFLTETEAVRGMVAAVVEDIRQGRP</sequence>
<keyword evidence="2" id="KW-1185">Reference proteome</keyword>
<gene>
    <name evidence="1" type="ORF">GCM10009757_04910</name>
</gene>
<evidence type="ECO:0008006" key="3">
    <source>
        <dbReference type="Google" id="ProtNLM"/>
    </source>
</evidence>
<accession>A0ABN2UQV5</accession>
<dbReference type="Proteomes" id="UP001403094">
    <property type="component" value="Unassembled WGS sequence"/>
</dbReference>